<evidence type="ECO:0000256" key="1">
    <source>
        <dbReference type="SAM" id="MobiDB-lite"/>
    </source>
</evidence>
<dbReference type="VEuPathDB" id="FungiDB:PV07_02570"/>
<protein>
    <submittedName>
        <fullName evidence="2">Uncharacterized protein</fullName>
    </submittedName>
</protein>
<accession>A0A0D2CIA8</accession>
<name>A0A0D2CIA8_9EURO</name>
<dbReference type="HOGENOM" id="CLU_1992380_0_0_1"/>
<dbReference type="AlphaFoldDB" id="A0A0D2CIA8"/>
<dbReference type="GeneID" id="27341764"/>
<dbReference type="Proteomes" id="UP000054466">
    <property type="component" value="Unassembled WGS sequence"/>
</dbReference>
<proteinExistence type="predicted"/>
<sequence length="125" mass="14463">MLQRQAHDRDHLNRAGRDGLVVIKTDCSTKNDVGPLSRAFFSVTFQRDTSQHYSTRSYTFSQPKQIIGRHNLGTGHYPFTTVHILPSIHERRFPRPPWQGGRDVFTIPPNRDDRQPLLEQTRTSP</sequence>
<keyword evidence="3" id="KW-1185">Reference proteome</keyword>
<dbReference type="EMBL" id="KN847041">
    <property type="protein sequence ID" value="KIW30878.1"/>
    <property type="molecule type" value="Genomic_DNA"/>
</dbReference>
<feature type="region of interest" description="Disordered" evidence="1">
    <location>
        <begin position="92"/>
        <end position="125"/>
    </location>
</feature>
<gene>
    <name evidence="2" type="ORF">PV07_02570</name>
</gene>
<evidence type="ECO:0000313" key="2">
    <source>
        <dbReference type="EMBL" id="KIW30878.1"/>
    </source>
</evidence>
<dbReference type="RefSeq" id="XP_016251094.1">
    <property type="nucleotide sequence ID" value="XM_016389192.1"/>
</dbReference>
<reference evidence="2 3" key="1">
    <citation type="submission" date="2015-01" db="EMBL/GenBank/DDBJ databases">
        <title>The Genome Sequence of Cladophialophora immunda CBS83496.</title>
        <authorList>
            <consortium name="The Broad Institute Genomics Platform"/>
            <person name="Cuomo C."/>
            <person name="de Hoog S."/>
            <person name="Gorbushina A."/>
            <person name="Stielow B."/>
            <person name="Teixiera M."/>
            <person name="Abouelleil A."/>
            <person name="Chapman S.B."/>
            <person name="Priest M."/>
            <person name="Young S.K."/>
            <person name="Wortman J."/>
            <person name="Nusbaum C."/>
            <person name="Birren B."/>
        </authorList>
    </citation>
    <scope>NUCLEOTIDE SEQUENCE [LARGE SCALE GENOMIC DNA]</scope>
    <source>
        <strain evidence="2 3">CBS 83496</strain>
    </source>
</reference>
<evidence type="ECO:0000313" key="3">
    <source>
        <dbReference type="Proteomes" id="UP000054466"/>
    </source>
</evidence>
<organism evidence="2 3">
    <name type="scientific">Cladophialophora immunda</name>
    <dbReference type="NCBI Taxonomy" id="569365"/>
    <lineage>
        <taxon>Eukaryota</taxon>
        <taxon>Fungi</taxon>
        <taxon>Dikarya</taxon>
        <taxon>Ascomycota</taxon>
        <taxon>Pezizomycotina</taxon>
        <taxon>Eurotiomycetes</taxon>
        <taxon>Chaetothyriomycetidae</taxon>
        <taxon>Chaetothyriales</taxon>
        <taxon>Herpotrichiellaceae</taxon>
        <taxon>Cladophialophora</taxon>
    </lineage>
</organism>